<dbReference type="Pfam" id="PF17835">
    <property type="entry name" value="NOG1_N"/>
    <property type="match status" value="1"/>
</dbReference>
<feature type="domain" description="OBG-type G" evidence="2">
    <location>
        <begin position="158"/>
        <end position="319"/>
    </location>
</feature>
<name>A0A650CPR4_9CREN</name>
<dbReference type="InterPro" id="IPR005225">
    <property type="entry name" value="Small_GTP-bd"/>
</dbReference>
<evidence type="ECO:0000259" key="2">
    <source>
        <dbReference type="PROSITE" id="PS51710"/>
    </source>
</evidence>
<dbReference type="SUPFAM" id="SSF52540">
    <property type="entry name" value="P-loop containing nucleoside triphosphate hydrolases"/>
    <property type="match status" value="1"/>
</dbReference>
<dbReference type="EMBL" id="CP045483">
    <property type="protein sequence ID" value="QGR19477.1"/>
    <property type="molecule type" value="Genomic_DNA"/>
</dbReference>
<sequence length="329" mass="37225">MLNPFEKIKIPPEVEDFIKSYLNKIPSIGGNTPKDRELRRVKSLEDSLSRYSEFVSTFPKVDELHPFYQEMVRIVAGDVDKLKMCLSAINRAVILSRKITRQYMGLIRKSQDEEANKLMRQCVGRVNSILRKRSECVSWTIQVAKSLRKLKAIDPSLPTIVIAGAPNVGKSTLVGKISSAKPEVASYPFTTKEIHVGHIDLGFFKAQVIDTPGILDRPMAKRNKIELQAINAIKNLDGIILFIFDVSKTSLYSAKEQLDLYEEVKGLGKRVIPILNKIDDKDEKLYKEIKTKVNPEFEISAEKGEGINELLNYVIPLMKHEIGDKVLDN</sequence>
<accession>A0A650CPR4</accession>
<evidence type="ECO:0000256" key="1">
    <source>
        <dbReference type="ARBA" id="ARBA00022741"/>
    </source>
</evidence>
<dbReference type="Gene3D" id="1.20.120.1190">
    <property type="match status" value="1"/>
</dbReference>
<dbReference type="NCBIfam" id="TIGR00231">
    <property type="entry name" value="small_GTP"/>
    <property type="match status" value="1"/>
</dbReference>
<keyword evidence="1" id="KW-0547">Nucleotide-binding</keyword>
<dbReference type="KEGG" id="sazo:D1868_05415"/>
<keyword evidence="4" id="KW-1185">Reference proteome</keyword>
<dbReference type="InterPro" id="IPR027417">
    <property type="entry name" value="P-loop_NTPase"/>
</dbReference>
<dbReference type="PROSITE" id="PS51710">
    <property type="entry name" value="G_OBG"/>
    <property type="match status" value="1"/>
</dbReference>
<dbReference type="InterPro" id="IPR031167">
    <property type="entry name" value="G_OBG"/>
</dbReference>
<dbReference type="InterPro" id="IPR006073">
    <property type="entry name" value="GTP-bd"/>
</dbReference>
<dbReference type="CDD" id="cd01897">
    <property type="entry name" value="NOG"/>
    <property type="match status" value="1"/>
</dbReference>
<dbReference type="OrthoDB" id="147673at2157"/>
<dbReference type="AlphaFoldDB" id="A0A650CPR4"/>
<evidence type="ECO:0000313" key="3">
    <source>
        <dbReference type="EMBL" id="QGR19477.1"/>
    </source>
</evidence>
<dbReference type="GeneID" id="42798487"/>
<dbReference type="InterPro" id="IPR041623">
    <property type="entry name" value="NOG1_N"/>
</dbReference>
<dbReference type="PANTHER" id="PTHR45759">
    <property type="entry name" value="NUCLEOLAR GTP-BINDING PROTEIN 1"/>
    <property type="match status" value="1"/>
</dbReference>
<dbReference type="PRINTS" id="PR00326">
    <property type="entry name" value="GTP1OBG"/>
</dbReference>
<organism evidence="3 4">
    <name type="scientific">Stygiolobus azoricus</name>
    <dbReference type="NCBI Taxonomy" id="41675"/>
    <lineage>
        <taxon>Archaea</taxon>
        <taxon>Thermoproteota</taxon>
        <taxon>Thermoprotei</taxon>
        <taxon>Sulfolobales</taxon>
        <taxon>Sulfolobaceae</taxon>
        <taxon>Stygiolobus</taxon>
    </lineage>
</organism>
<protein>
    <submittedName>
        <fullName evidence="3">GTP-binding protein</fullName>
    </submittedName>
</protein>
<reference evidence="3 4" key="1">
    <citation type="submission" date="2019-10" db="EMBL/GenBank/DDBJ databases">
        <title>Genome Sequences from Six Type Strain Members of the Archaeal Family Sulfolobaceae: Acidianus ambivalens, Acidianus infernus, Metallosphaera prunae, Stygiolobus azoricus, Sulfolobus metallicus, and Sulfurisphaera ohwakuensis.</title>
        <authorList>
            <person name="Counts J.A."/>
            <person name="Kelly R.M."/>
        </authorList>
    </citation>
    <scope>NUCLEOTIDE SEQUENCE [LARGE SCALE GENOMIC DNA]</scope>
    <source>
        <strain evidence="3 4">FC6</strain>
    </source>
</reference>
<dbReference type="Gene3D" id="3.40.50.300">
    <property type="entry name" value="P-loop containing nucleotide triphosphate hydrolases"/>
    <property type="match status" value="1"/>
</dbReference>
<dbReference type="GO" id="GO:0005525">
    <property type="term" value="F:GTP binding"/>
    <property type="evidence" value="ECO:0007669"/>
    <property type="project" value="InterPro"/>
</dbReference>
<evidence type="ECO:0000313" key="4">
    <source>
        <dbReference type="Proteomes" id="UP000423396"/>
    </source>
</evidence>
<proteinExistence type="predicted"/>
<dbReference type="Proteomes" id="UP000423396">
    <property type="component" value="Chromosome"/>
</dbReference>
<dbReference type="RefSeq" id="WP_156006287.1">
    <property type="nucleotide sequence ID" value="NZ_CP045483.1"/>
</dbReference>
<gene>
    <name evidence="3" type="ORF">D1868_05415</name>
</gene>
<dbReference type="Pfam" id="PF01926">
    <property type="entry name" value="MMR_HSR1"/>
    <property type="match status" value="1"/>
</dbReference>